<feature type="compositionally biased region" description="Polar residues" evidence="1">
    <location>
        <begin position="33"/>
        <end position="55"/>
    </location>
</feature>
<dbReference type="Proteomes" id="UP000281553">
    <property type="component" value="Unassembled WGS sequence"/>
</dbReference>
<evidence type="ECO:0000313" key="2">
    <source>
        <dbReference type="EMBL" id="VDN12807.1"/>
    </source>
</evidence>
<organism evidence="2 3">
    <name type="scientific">Dibothriocephalus latus</name>
    <name type="common">Fish tapeworm</name>
    <name type="synonym">Diphyllobothrium latum</name>
    <dbReference type="NCBI Taxonomy" id="60516"/>
    <lineage>
        <taxon>Eukaryota</taxon>
        <taxon>Metazoa</taxon>
        <taxon>Spiralia</taxon>
        <taxon>Lophotrochozoa</taxon>
        <taxon>Platyhelminthes</taxon>
        <taxon>Cestoda</taxon>
        <taxon>Eucestoda</taxon>
        <taxon>Diphyllobothriidea</taxon>
        <taxon>Diphyllobothriidae</taxon>
        <taxon>Dibothriocephalus</taxon>
    </lineage>
</organism>
<dbReference type="PANTHER" id="PTHR45912:SF3">
    <property type="entry name" value="CILIA- AND FLAGELLA-ASSOCIATED PROTEIN 47"/>
    <property type="match status" value="1"/>
</dbReference>
<gene>
    <name evidence="2" type="ORF">DILT_LOCUS8638</name>
</gene>
<feature type="compositionally biased region" description="Basic and acidic residues" evidence="1">
    <location>
        <begin position="266"/>
        <end position="278"/>
    </location>
</feature>
<dbReference type="EMBL" id="UYRU01054798">
    <property type="protein sequence ID" value="VDN12807.1"/>
    <property type="molecule type" value="Genomic_DNA"/>
</dbReference>
<sequence>MTLSNPFSRPLVYKCCILGASLDQFAIAEGSTSSKMTAHGKTGNTSQSKVSTKRASSPRRVEVVIPANSSREITLEFRPRAIRITQAVLLVVGQRKGPKAGPTMVFQLSGRPSAVTTTDCIQFAADCYEANERNCPIRNPLNSGGQFSVKLVEGEEDLSEAIMRLRGLGSQPPNDTDLEPPRSASKGRLRAFTCLTPEIHLPDSVSMPEAAAPPKSAEGVQILFLPFAVKEYQACLLFSNLEAGDFVVRLTGQAKPPKPMILPLRSESEGAETGKEAPESSMRIAPNLAAGEFKNNFTTIVVID</sequence>
<dbReference type="GO" id="GO:0060271">
    <property type="term" value="P:cilium assembly"/>
    <property type="evidence" value="ECO:0007669"/>
    <property type="project" value="TreeGrafter"/>
</dbReference>
<dbReference type="PANTHER" id="PTHR45912">
    <property type="entry name" value="CILIA- AND FLAGELLA-ASSOCIATED PROTEIN 47"/>
    <property type="match status" value="1"/>
</dbReference>
<protein>
    <submittedName>
        <fullName evidence="2">Uncharacterized protein</fullName>
    </submittedName>
</protein>
<dbReference type="OrthoDB" id="10060824at2759"/>
<name>A0A3P7LMA8_DIBLA</name>
<keyword evidence="3" id="KW-1185">Reference proteome</keyword>
<evidence type="ECO:0000256" key="1">
    <source>
        <dbReference type="SAM" id="MobiDB-lite"/>
    </source>
</evidence>
<proteinExistence type="predicted"/>
<dbReference type="GO" id="GO:0005929">
    <property type="term" value="C:cilium"/>
    <property type="evidence" value="ECO:0007669"/>
    <property type="project" value="TreeGrafter"/>
</dbReference>
<feature type="region of interest" description="Disordered" evidence="1">
    <location>
        <begin position="259"/>
        <end position="281"/>
    </location>
</feature>
<evidence type="ECO:0000313" key="3">
    <source>
        <dbReference type="Proteomes" id="UP000281553"/>
    </source>
</evidence>
<reference evidence="2 3" key="1">
    <citation type="submission" date="2018-11" db="EMBL/GenBank/DDBJ databases">
        <authorList>
            <consortium name="Pathogen Informatics"/>
        </authorList>
    </citation>
    <scope>NUCLEOTIDE SEQUENCE [LARGE SCALE GENOMIC DNA]</scope>
</reference>
<accession>A0A3P7LMA8</accession>
<dbReference type="AlphaFoldDB" id="A0A3P7LMA8"/>
<feature type="region of interest" description="Disordered" evidence="1">
    <location>
        <begin position="33"/>
        <end position="57"/>
    </location>
</feature>